<evidence type="ECO:0000256" key="4">
    <source>
        <dbReference type="ARBA" id="ARBA00022490"/>
    </source>
</evidence>
<dbReference type="HOGENOM" id="CLU_089470_3_0_6"/>
<keyword evidence="5 13" id="KW-0378">Hydrolase</keyword>
<proteinExistence type="inferred from homology"/>
<dbReference type="GO" id="GO:0004045">
    <property type="term" value="F:peptidyl-tRNA hydrolase activity"/>
    <property type="evidence" value="ECO:0007669"/>
    <property type="project" value="UniProtKB-EC"/>
</dbReference>
<comment type="similarity">
    <text evidence="2">Belongs to the prokaryotic/mitochondrial release factor family.</text>
</comment>
<evidence type="ECO:0000256" key="6">
    <source>
        <dbReference type="ARBA" id="ARBA00022845"/>
    </source>
</evidence>
<sequence length="182" mass="19935">MQIPGGGEITLAEAPAAPDRQISKKYVVVRHGVGQSPAQSSMAHSMLEISNTVQLPDAEIELTAIRAQGAGGQNVNKVSSALHLRFDIRGSSLPAFYKERLLALRDSRITAEGVVVIKAQRYRTQEQNRLDALERLAELIRSVGKVEKARRPTKPTLGSKTRRLEGKSRRGAIKAGRGRIDY</sequence>
<dbReference type="InterPro" id="IPR045853">
    <property type="entry name" value="Pep_chain_release_fac_I_sf"/>
</dbReference>
<dbReference type="EC" id="3.1.1.29" evidence="3"/>
<dbReference type="PANTHER" id="PTHR47814">
    <property type="entry name" value="PEPTIDYL-TRNA HYDROLASE ARFB"/>
    <property type="match status" value="1"/>
</dbReference>
<evidence type="ECO:0000256" key="5">
    <source>
        <dbReference type="ARBA" id="ARBA00022801"/>
    </source>
</evidence>
<keyword evidence="6" id="KW-0810">Translation regulation</keyword>
<comment type="subcellular location">
    <subcellularLocation>
        <location evidence="1">Cytoplasm</location>
    </subcellularLocation>
</comment>
<accession>A4VK69</accession>
<dbReference type="InterPro" id="IPR000352">
    <property type="entry name" value="Pep_chain_release_fac_I"/>
</dbReference>
<keyword evidence="14" id="KW-1185">Reference proteome</keyword>
<evidence type="ECO:0000256" key="1">
    <source>
        <dbReference type="ARBA" id="ARBA00004496"/>
    </source>
</evidence>
<dbReference type="GO" id="GO:0006417">
    <property type="term" value="P:regulation of translation"/>
    <property type="evidence" value="ECO:0007669"/>
    <property type="project" value="UniProtKB-KW"/>
</dbReference>
<evidence type="ECO:0000256" key="8">
    <source>
        <dbReference type="ARBA" id="ARBA00063421"/>
    </source>
</evidence>
<dbReference type="KEGG" id="psa:PST_1690"/>
<evidence type="ECO:0000256" key="3">
    <source>
        <dbReference type="ARBA" id="ARBA00013260"/>
    </source>
</evidence>
<organism evidence="13 14">
    <name type="scientific">Stutzerimonas stutzeri (strain A1501)</name>
    <name type="common">Pseudomonas stutzeri</name>
    <dbReference type="NCBI Taxonomy" id="379731"/>
    <lineage>
        <taxon>Bacteria</taxon>
        <taxon>Pseudomonadati</taxon>
        <taxon>Pseudomonadota</taxon>
        <taxon>Gammaproteobacteria</taxon>
        <taxon>Pseudomonadales</taxon>
        <taxon>Pseudomonadaceae</taxon>
        <taxon>Stutzerimonas</taxon>
    </lineage>
</organism>
<evidence type="ECO:0000256" key="11">
    <source>
        <dbReference type="SAM" id="MobiDB-lite"/>
    </source>
</evidence>
<feature type="domain" description="Prokaryotic-type class I peptide chain release factors" evidence="12">
    <location>
        <begin position="52"/>
        <end position="176"/>
    </location>
</feature>
<protein>
    <recommendedName>
        <fullName evidence="9">Peptidyl-tRNA hydrolase ArfB</fullName>
        <ecNumber evidence="3">3.1.1.29</ecNumber>
    </recommendedName>
    <alternativeName>
        <fullName evidence="10">Alternative ribosome-rescue factor B</fullName>
    </alternativeName>
</protein>
<evidence type="ECO:0000256" key="7">
    <source>
        <dbReference type="ARBA" id="ARBA00048707"/>
    </source>
</evidence>
<dbReference type="GO" id="GO:0005737">
    <property type="term" value="C:cytoplasm"/>
    <property type="evidence" value="ECO:0007669"/>
    <property type="project" value="UniProtKB-SubCell"/>
</dbReference>
<dbReference type="GO" id="GO:0043022">
    <property type="term" value="F:ribosome binding"/>
    <property type="evidence" value="ECO:0007669"/>
    <property type="project" value="TreeGrafter"/>
</dbReference>
<dbReference type="NCBIfam" id="NF006718">
    <property type="entry name" value="PRK09256.1"/>
    <property type="match status" value="1"/>
</dbReference>
<evidence type="ECO:0000256" key="2">
    <source>
        <dbReference type="ARBA" id="ARBA00010835"/>
    </source>
</evidence>
<reference evidence="13 14" key="1">
    <citation type="journal article" date="2008" name="Proc. Natl. Acad. Sci. U.S.A.">
        <title>Nitrogen fixation island and rhizosphere competence traits in the genome of root-associated Pseudomonas stutzeri A1501.</title>
        <authorList>
            <person name="Yan Y."/>
            <person name="Yang J."/>
            <person name="Dou Y."/>
            <person name="Chen M."/>
            <person name="Ping S."/>
            <person name="Peng J."/>
            <person name="Lu W."/>
            <person name="Zhang W."/>
            <person name="Yao Z."/>
            <person name="Li H."/>
            <person name="Liu W."/>
            <person name="He S."/>
            <person name="Geng L."/>
            <person name="Zhang X."/>
            <person name="Yang F."/>
            <person name="Yu H."/>
            <person name="Zhan Y."/>
            <person name="Li D."/>
            <person name="Lin Z."/>
            <person name="Wang Y."/>
            <person name="Elmerich C."/>
            <person name="Lin M."/>
            <person name="Jin Q."/>
        </authorList>
    </citation>
    <scope>NUCLEOTIDE SEQUENCE [LARGE SCALE GENOMIC DNA]</scope>
    <source>
        <strain evidence="13 14">A1501</strain>
    </source>
</reference>
<dbReference type="Gene3D" id="3.30.160.20">
    <property type="match status" value="1"/>
</dbReference>
<comment type="catalytic activity">
    <reaction evidence="7">
        <text>an N-acyl-L-alpha-aminoacyl-tRNA + H2O = an N-acyl-L-amino acid + a tRNA + H(+)</text>
        <dbReference type="Rhea" id="RHEA:54448"/>
        <dbReference type="Rhea" id="RHEA-COMP:10123"/>
        <dbReference type="Rhea" id="RHEA-COMP:13883"/>
        <dbReference type="ChEBI" id="CHEBI:15377"/>
        <dbReference type="ChEBI" id="CHEBI:15378"/>
        <dbReference type="ChEBI" id="CHEBI:59874"/>
        <dbReference type="ChEBI" id="CHEBI:78442"/>
        <dbReference type="ChEBI" id="CHEBI:138191"/>
        <dbReference type="EC" id="3.1.1.29"/>
    </reaction>
</comment>
<name>A4VK69_STUS1</name>
<dbReference type="PANTHER" id="PTHR47814:SF1">
    <property type="entry name" value="PEPTIDYL-TRNA HYDROLASE ARFB"/>
    <property type="match status" value="1"/>
</dbReference>
<dbReference type="eggNOG" id="COG1186">
    <property type="taxonomic scope" value="Bacteria"/>
</dbReference>
<comment type="subunit">
    <text evidence="8">Associated with 70S ribosomes and polysomes.</text>
</comment>
<dbReference type="EMBL" id="CP000304">
    <property type="protein sequence ID" value="ABP79370.1"/>
    <property type="molecule type" value="Genomic_DNA"/>
</dbReference>
<dbReference type="SUPFAM" id="SSF75620">
    <property type="entry name" value="Release factor"/>
    <property type="match status" value="1"/>
</dbReference>
<feature type="region of interest" description="Disordered" evidence="11">
    <location>
        <begin position="147"/>
        <end position="182"/>
    </location>
</feature>
<evidence type="ECO:0000256" key="10">
    <source>
        <dbReference type="ARBA" id="ARBA00077576"/>
    </source>
</evidence>
<dbReference type="GO" id="GO:0003747">
    <property type="term" value="F:translation release factor activity"/>
    <property type="evidence" value="ECO:0007669"/>
    <property type="project" value="InterPro"/>
</dbReference>
<evidence type="ECO:0000313" key="13">
    <source>
        <dbReference type="EMBL" id="ABP79370.1"/>
    </source>
</evidence>
<dbReference type="FunFam" id="3.30.160.20:FF:000029">
    <property type="entry name" value="Peptidyl-tRNA hydrolase YaeJ"/>
    <property type="match status" value="1"/>
</dbReference>
<dbReference type="GO" id="GO:0072344">
    <property type="term" value="P:rescue of stalled ribosome"/>
    <property type="evidence" value="ECO:0007669"/>
    <property type="project" value="TreeGrafter"/>
</dbReference>
<gene>
    <name evidence="13" type="ordered locus">PST_1690</name>
</gene>
<dbReference type="AlphaFoldDB" id="A4VK69"/>
<dbReference type="Proteomes" id="UP000000233">
    <property type="component" value="Chromosome"/>
</dbReference>
<keyword evidence="4" id="KW-0963">Cytoplasm</keyword>
<evidence type="ECO:0000259" key="12">
    <source>
        <dbReference type="Pfam" id="PF00472"/>
    </source>
</evidence>
<dbReference type="Pfam" id="PF00472">
    <property type="entry name" value="RF-1"/>
    <property type="match status" value="1"/>
</dbReference>
<evidence type="ECO:0000256" key="9">
    <source>
        <dbReference type="ARBA" id="ARBA00070375"/>
    </source>
</evidence>
<evidence type="ECO:0000313" key="14">
    <source>
        <dbReference type="Proteomes" id="UP000000233"/>
    </source>
</evidence>